<organism evidence="4 5">
    <name type="scientific">Tessaracoccus palaemonis</name>
    <dbReference type="NCBI Taxonomy" id="2829499"/>
    <lineage>
        <taxon>Bacteria</taxon>
        <taxon>Bacillati</taxon>
        <taxon>Actinomycetota</taxon>
        <taxon>Actinomycetes</taxon>
        <taxon>Propionibacteriales</taxon>
        <taxon>Propionibacteriaceae</taxon>
        <taxon>Tessaracoccus</taxon>
    </lineage>
</organism>
<feature type="region of interest" description="Disordered" evidence="1">
    <location>
        <begin position="149"/>
        <end position="220"/>
    </location>
</feature>
<evidence type="ECO:0000313" key="4">
    <source>
        <dbReference type="EMBL" id="QXT64159.1"/>
    </source>
</evidence>
<sequence length="981" mass="97616">MSPHLRVPALGVAAALLAALGLVGAGTAAAEEGVAGVSDPSVRLSVPTSVVEGEPLVISGTGWKVTDGSRGSVIAIKLDEGGVSTTREVKHPETGAVQGNKTIVAIAAADADGDWTASIDFPTLTNSNKAWAAGETHSVRLLTGSLTTGDRIRSESGTFTVTSAATATPTPTAPTTSASPTATAPSSAATAPTTTTPAPSSTTPTTTATATTTTTSPATATAKISVPSQITAGASFTVTGTGWKVTDGSRGSVVAIKLDDGAVSTKLTVTNPVTGAVQANKTIVAVAEADAAGNWMATVPFPTLKNSDAAWAAGETHSVRVLSGSLINGDVIRTQAGSFTVVAPGNGCSADEVLVSHTTSGQTATACVQEDVTTGTSSTVQITGHGWLKSSGRGGATVVLKLTGRVGTDGDDFQYVQTGSDILAHPGNGTMDATIWAVATSDASGDFTVSVPVPTATNVPANVGAAGALKAGSKLVVRFQSGLVTGDTQHTVASAPLTVDGVDYPGDAAEAAKECTATGPATASIVYPSGQAANATTGPILGYGETLHLVGTGWCATDPADGGSVIGVKIDEGAYSHLGSELVNANAQVWAVIDVTSGDGSFDVEIPLPTKGSGSGSSVPAFASGAHTLRLLTGSLKTGDAIRSVETGPFTVGTYRPNGLPDLLEAGEDLTSASRHGVSVAVSDSRVKVTVPGADKGDWLFLTAYTADGSVRYPWGDTWFRAGTGGVVSASRSGVTLPEGTTKLAVQSPDSTLVGWGPMSVPVTTTATSPTPTPSATASAAPTTGTATTTSGGAAAGTPVAPGAAAVPVVGGAPTFTPEAPATDTAALRALDAGGVTGVQNGTLVTLTLPESVEPGAWAYVFVYSTPTDVGWAQTDADRRITLDLAAMPDGEHTVALVGEDGALVGWAAVTVGRTASMPATTDTPAAAEAAAPLMLSPRLPATDRWLIAMAGAILLTTAMLVSVFRRRLAELTADTTAEER</sequence>
<evidence type="ECO:0000256" key="2">
    <source>
        <dbReference type="SAM" id="Phobius"/>
    </source>
</evidence>
<evidence type="ECO:0000256" key="1">
    <source>
        <dbReference type="SAM" id="MobiDB-lite"/>
    </source>
</evidence>
<evidence type="ECO:0000313" key="5">
    <source>
        <dbReference type="Proteomes" id="UP000824504"/>
    </source>
</evidence>
<gene>
    <name evidence="4" type="ORF">KDB89_06850</name>
</gene>
<protein>
    <submittedName>
        <fullName evidence="4">Uncharacterized protein</fullName>
    </submittedName>
</protein>
<feature type="transmembrane region" description="Helical" evidence="2">
    <location>
        <begin position="946"/>
        <end position="965"/>
    </location>
</feature>
<evidence type="ECO:0000256" key="3">
    <source>
        <dbReference type="SAM" id="SignalP"/>
    </source>
</evidence>
<dbReference type="Proteomes" id="UP000824504">
    <property type="component" value="Chromosome"/>
</dbReference>
<name>A0ABX8SML5_9ACTN</name>
<keyword evidence="2" id="KW-0472">Membrane</keyword>
<feature type="chain" id="PRO_5046956468" evidence="3">
    <location>
        <begin position="31"/>
        <end position="981"/>
    </location>
</feature>
<keyword evidence="5" id="KW-1185">Reference proteome</keyword>
<accession>A0ABX8SML5</accession>
<keyword evidence="3" id="KW-0732">Signal</keyword>
<feature type="region of interest" description="Disordered" evidence="1">
    <location>
        <begin position="763"/>
        <end position="796"/>
    </location>
</feature>
<dbReference type="RefSeq" id="WP_219084082.1">
    <property type="nucleotide sequence ID" value="NZ_CP079216.1"/>
</dbReference>
<feature type="compositionally biased region" description="Low complexity" evidence="1">
    <location>
        <begin position="162"/>
        <end position="220"/>
    </location>
</feature>
<keyword evidence="2" id="KW-0812">Transmembrane</keyword>
<proteinExistence type="predicted"/>
<feature type="signal peptide" evidence="3">
    <location>
        <begin position="1"/>
        <end position="30"/>
    </location>
</feature>
<dbReference type="EMBL" id="CP079216">
    <property type="protein sequence ID" value="QXT64159.1"/>
    <property type="molecule type" value="Genomic_DNA"/>
</dbReference>
<reference evidence="4 5" key="1">
    <citation type="submission" date="2021-07" db="EMBL/GenBank/DDBJ databases">
        <title>complete genome sequencing of Tessaracoccus sp.J1M15.</title>
        <authorList>
            <person name="Bae J.-W."/>
            <person name="Kim D.-y."/>
        </authorList>
    </citation>
    <scope>NUCLEOTIDE SEQUENCE [LARGE SCALE GENOMIC DNA]</scope>
    <source>
        <strain evidence="4 5">J1M15</strain>
    </source>
</reference>
<keyword evidence="2" id="KW-1133">Transmembrane helix</keyword>